<dbReference type="AlphaFoldDB" id="A0AAE1E5C0"/>
<protein>
    <submittedName>
        <fullName evidence="1">Uncharacterized protein</fullName>
    </submittedName>
</protein>
<keyword evidence="2" id="KW-1185">Reference proteome</keyword>
<organism evidence="1 2">
    <name type="scientific">Elysia crispata</name>
    <name type="common">lettuce slug</name>
    <dbReference type="NCBI Taxonomy" id="231223"/>
    <lineage>
        <taxon>Eukaryota</taxon>
        <taxon>Metazoa</taxon>
        <taxon>Spiralia</taxon>
        <taxon>Lophotrochozoa</taxon>
        <taxon>Mollusca</taxon>
        <taxon>Gastropoda</taxon>
        <taxon>Heterobranchia</taxon>
        <taxon>Euthyneura</taxon>
        <taxon>Panpulmonata</taxon>
        <taxon>Sacoglossa</taxon>
        <taxon>Placobranchoidea</taxon>
        <taxon>Plakobranchidae</taxon>
        <taxon>Elysia</taxon>
    </lineage>
</organism>
<reference evidence="1" key="1">
    <citation type="journal article" date="2023" name="G3 (Bethesda)">
        <title>A reference genome for the long-term kleptoplast-retaining sea slug Elysia crispata morphotype clarki.</title>
        <authorList>
            <person name="Eastman K.E."/>
            <person name="Pendleton A.L."/>
            <person name="Shaikh M.A."/>
            <person name="Suttiyut T."/>
            <person name="Ogas R."/>
            <person name="Tomko P."/>
            <person name="Gavelis G."/>
            <person name="Widhalm J.R."/>
            <person name="Wisecaver J.H."/>
        </authorList>
    </citation>
    <scope>NUCLEOTIDE SEQUENCE</scope>
    <source>
        <strain evidence="1">ECLA1</strain>
    </source>
</reference>
<accession>A0AAE1E5C0</accession>
<gene>
    <name evidence="1" type="ORF">RRG08_003758</name>
</gene>
<sequence>MKYTLHLSKEIEGCEFERGIPLISQVNVTKIHILNNERKQDGHALQLPRQVHYVFSWLINDADLRGCHSLTGMLNILDTERLLCM</sequence>
<evidence type="ECO:0000313" key="2">
    <source>
        <dbReference type="Proteomes" id="UP001283361"/>
    </source>
</evidence>
<dbReference type="EMBL" id="JAWDGP010001105">
    <property type="protein sequence ID" value="KAK3794612.1"/>
    <property type="molecule type" value="Genomic_DNA"/>
</dbReference>
<dbReference type="Proteomes" id="UP001283361">
    <property type="component" value="Unassembled WGS sequence"/>
</dbReference>
<name>A0AAE1E5C0_9GAST</name>
<comment type="caution">
    <text evidence="1">The sequence shown here is derived from an EMBL/GenBank/DDBJ whole genome shotgun (WGS) entry which is preliminary data.</text>
</comment>
<proteinExistence type="predicted"/>
<evidence type="ECO:0000313" key="1">
    <source>
        <dbReference type="EMBL" id="KAK3794612.1"/>
    </source>
</evidence>